<dbReference type="RefSeq" id="XP_022236906.1">
    <property type="nucleotide sequence ID" value="XM_022381198.1"/>
</dbReference>
<reference evidence="2" key="1">
    <citation type="submission" date="2025-08" db="UniProtKB">
        <authorList>
            <consortium name="RefSeq"/>
        </authorList>
    </citation>
    <scope>IDENTIFICATION</scope>
    <source>
        <tissue evidence="2">Muscle</tissue>
    </source>
</reference>
<dbReference type="GeneID" id="111084496"/>
<proteinExistence type="predicted"/>
<evidence type="ECO:0000313" key="1">
    <source>
        <dbReference type="Proteomes" id="UP000694941"/>
    </source>
</evidence>
<accession>A0ABM1RZV1</accession>
<name>A0ABM1RZV1_LIMPO</name>
<evidence type="ECO:0000313" key="2">
    <source>
        <dbReference type="RefSeq" id="XP_022236906.1"/>
    </source>
</evidence>
<protein>
    <submittedName>
        <fullName evidence="2">Ubiquitin carboxyl-terminal hydrolase 28-like</fullName>
    </submittedName>
</protein>
<keyword evidence="1" id="KW-1185">Reference proteome</keyword>
<dbReference type="Proteomes" id="UP000694941">
    <property type="component" value="Unplaced"/>
</dbReference>
<sequence>NFLKIFNYSECKYSFQTIFLDQSDKEKVLSYSPANLNILPDDLKRYVEQDNRLFEQEIEKWDTEQTWKKDVTTMTVASSQSGDDVLLEEKSIGKNIGNRIVQAHTEYNSLQAEHAYQVHKATIAKVQQVAGTISTKGPEAGLDEVRSNKCFSL</sequence>
<feature type="non-terminal residue" evidence="2">
    <location>
        <position position="1"/>
    </location>
</feature>
<organism evidence="1 2">
    <name type="scientific">Limulus polyphemus</name>
    <name type="common">Atlantic horseshoe crab</name>
    <dbReference type="NCBI Taxonomy" id="6850"/>
    <lineage>
        <taxon>Eukaryota</taxon>
        <taxon>Metazoa</taxon>
        <taxon>Ecdysozoa</taxon>
        <taxon>Arthropoda</taxon>
        <taxon>Chelicerata</taxon>
        <taxon>Merostomata</taxon>
        <taxon>Xiphosura</taxon>
        <taxon>Limulidae</taxon>
        <taxon>Limulus</taxon>
    </lineage>
</organism>
<gene>
    <name evidence="2" type="primary">LOC111084496</name>
</gene>